<dbReference type="EMBL" id="AAMS01000003">
    <property type="protein sequence ID" value="EAQ07211.1"/>
    <property type="molecule type" value="Genomic_DNA"/>
</dbReference>
<name>A3V404_9RHOB</name>
<sequence>MMENIDQTLSSAAYFFLGGFSHNLGGLYEILIEEYYE</sequence>
<dbReference type="STRING" id="314232.SKA53_02406"/>
<accession>A3V404</accession>
<reference evidence="1 2" key="1">
    <citation type="submission" date="2006-01" db="EMBL/GenBank/DDBJ databases">
        <authorList>
            <person name="Hagstrom A."/>
            <person name="Ferriera S."/>
            <person name="Johnson J."/>
            <person name="Kravitz S."/>
            <person name="Halpern A."/>
            <person name="Remington K."/>
            <person name="Beeson K."/>
            <person name="Tran B."/>
            <person name="Rogers Y.-H."/>
            <person name="Friedman R."/>
            <person name="Venter J.C."/>
        </authorList>
    </citation>
    <scope>NUCLEOTIDE SEQUENCE [LARGE SCALE GENOMIC DNA]</scope>
    <source>
        <strain evidence="1 2">SKA53</strain>
    </source>
</reference>
<proteinExistence type="predicted"/>
<dbReference type="AlphaFoldDB" id="A3V404"/>
<evidence type="ECO:0000313" key="1">
    <source>
        <dbReference type="EMBL" id="EAQ07211.1"/>
    </source>
</evidence>
<organism evidence="1 2">
    <name type="scientific">Yoonia vestfoldensis SKA53</name>
    <dbReference type="NCBI Taxonomy" id="314232"/>
    <lineage>
        <taxon>Bacteria</taxon>
        <taxon>Pseudomonadati</taxon>
        <taxon>Pseudomonadota</taxon>
        <taxon>Alphaproteobacteria</taxon>
        <taxon>Rhodobacterales</taxon>
        <taxon>Paracoccaceae</taxon>
        <taxon>Yoonia</taxon>
    </lineage>
</organism>
<comment type="caution">
    <text evidence="1">The sequence shown here is derived from an EMBL/GenBank/DDBJ whole genome shotgun (WGS) entry which is preliminary data.</text>
</comment>
<keyword evidence="2" id="KW-1185">Reference proteome</keyword>
<dbReference type="HOGENOM" id="CLU_3345472_0_0_5"/>
<dbReference type="Proteomes" id="UP000004507">
    <property type="component" value="Unassembled WGS sequence"/>
</dbReference>
<evidence type="ECO:0000313" key="2">
    <source>
        <dbReference type="Proteomes" id="UP000004507"/>
    </source>
</evidence>
<gene>
    <name evidence="1" type="ORF">SKA53_02406</name>
</gene>
<protein>
    <submittedName>
        <fullName evidence="1">Uncharacterized protein</fullName>
    </submittedName>
</protein>